<accession>A0A8S1SUG4</accession>
<comment type="caution">
    <text evidence="1">The sequence shown here is derived from an EMBL/GenBank/DDBJ whole genome shotgun (WGS) entry which is preliminary data.</text>
</comment>
<dbReference type="EMBL" id="CAJJDP010000012">
    <property type="protein sequence ID" value="CAD8142214.1"/>
    <property type="molecule type" value="Genomic_DNA"/>
</dbReference>
<dbReference type="Proteomes" id="UP000683925">
    <property type="component" value="Unassembled WGS sequence"/>
</dbReference>
<evidence type="ECO:0000313" key="1">
    <source>
        <dbReference type="EMBL" id="CAD8142214.1"/>
    </source>
</evidence>
<organism evidence="1 2">
    <name type="scientific">Paramecium octaurelia</name>
    <dbReference type="NCBI Taxonomy" id="43137"/>
    <lineage>
        <taxon>Eukaryota</taxon>
        <taxon>Sar</taxon>
        <taxon>Alveolata</taxon>
        <taxon>Ciliophora</taxon>
        <taxon>Intramacronucleata</taxon>
        <taxon>Oligohymenophorea</taxon>
        <taxon>Peniculida</taxon>
        <taxon>Parameciidae</taxon>
        <taxon>Paramecium</taxon>
    </lineage>
</organism>
<protein>
    <submittedName>
        <fullName evidence="1">Uncharacterized protein</fullName>
    </submittedName>
</protein>
<sequence length="171" mass="20825">MDLDFCAMLYKAWLQEHVIQSKMYFVCFLGYLNKKDFLEAFVVLILNLNKFQQNFDQNLDLQELIKWNMKILGKWLEDKNQCSFANGNNEQIGKQPVNYKFKKKQCRNYHKIGSYSYDLSSQQEYSKIEDKMKWVKTYLEKQFKQILVAFTLYWQMDIIRCQRIFKRLSRS</sequence>
<keyword evidence="2" id="KW-1185">Reference proteome</keyword>
<evidence type="ECO:0000313" key="2">
    <source>
        <dbReference type="Proteomes" id="UP000683925"/>
    </source>
</evidence>
<name>A0A8S1SUG4_PAROT</name>
<proteinExistence type="predicted"/>
<gene>
    <name evidence="1" type="ORF">POCTA_138.1.T0130365</name>
</gene>
<reference evidence="1" key="1">
    <citation type="submission" date="2021-01" db="EMBL/GenBank/DDBJ databases">
        <authorList>
            <consortium name="Genoscope - CEA"/>
            <person name="William W."/>
        </authorList>
    </citation>
    <scope>NUCLEOTIDE SEQUENCE</scope>
</reference>
<dbReference type="AlphaFoldDB" id="A0A8S1SUG4"/>